<dbReference type="PROSITE" id="PS50822">
    <property type="entry name" value="PIWI"/>
    <property type="match status" value="1"/>
</dbReference>
<feature type="domain" description="PAZ" evidence="1">
    <location>
        <begin position="207"/>
        <end position="318"/>
    </location>
</feature>
<evidence type="ECO:0000259" key="1">
    <source>
        <dbReference type="PROSITE" id="PS50821"/>
    </source>
</evidence>
<dbReference type="PANTHER" id="PTHR22891">
    <property type="entry name" value="EUKARYOTIC TRANSLATION INITIATION FACTOR 2C"/>
    <property type="match status" value="1"/>
</dbReference>
<dbReference type="InterPro" id="IPR032473">
    <property type="entry name" value="Argonaute_Mid_dom"/>
</dbReference>
<dbReference type="Pfam" id="PF16487">
    <property type="entry name" value="ArgoMid"/>
    <property type="match status" value="1"/>
</dbReference>
<dbReference type="VEuPathDB" id="FungiDB:RhiirA1_381853"/>
<gene>
    <name evidence="3" type="ORF">RhiirC2_815176</name>
</gene>
<dbReference type="Gene3D" id="3.40.50.2300">
    <property type="match status" value="1"/>
</dbReference>
<dbReference type="Pfam" id="PF16486">
    <property type="entry name" value="ArgoN"/>
    <property type="match status" value="1"/>
</dbReference>
<accession>A0A2N1NQU5</accession>
<dbReference type="InterPro" id="IPR014811">
    <property type="entry name" value="ArgoL1"/>
</dbReference>
<sequence>MMANITEFVKRPGLGRLGRPIRIRTNYFEITNLPASNIHHYDIVISPEVPPTLNRKIFQIAENSFSGIRAVFDGRRNVYTIRPLDVHTLDVTLPEDNTIRRPPRIFRIRIKKVNEIHMEEINRFFNGRGSISPNILTGIMALNVLIRHVPSTTLNSVGRIFYTDQGSRPLSGGVEALQGYFQSIRPTPKKMMINIDIHTSAFYESGSLLQIVIKVLNKRTIEELRVISERDRQKLENFLKNLKIYATHDENALNRRFRIFKITNTSASNTIFDDNGNQTDVASYFQRTYNIQLLYPFFPCIVIRSGTYLPMEVCNVVEGQRYMCTLDERQTANMTKLTCQPPQLRASKINQGIQILNYQQNQYMQQFDFRVSNEMAITQARILPAPKLQYHPTSRESIFTPRNGLWNLRDKKVATGATLGSWACAVFGNERDYPMSAIQKFIRELVTTCQDTGMNIPNKNPHIQHCNPQGPIETSLKQVWVRAGNLAKSKPQLILCILPNTGVSLYAEIKRVSDTVIGVASQCVQGKHMFAVKKQYCANVCLKINVKLGGMNSFINPSQMPFITQRPTILMGACVTHPAPGAEYMGRPSVAAVTASMDAKAYRYAASIRVQTGRQEVISDLAEMKNY</sequence>
<reference evidence="3 4" key="2">
    <citation type="submission" date="2017-10" db="EMBL/GenBank/DDBJ databases">
        <title>Extensive intraspecific genome diversity in a model arbuscular mycorrhizal fungus.</title>
        <authorList>
            <person name="Chen E.C.H."/>
            <person name="Morin E."/>
            <person name="Baudet D."/>
            <person name="Noel J."/>
            <person name="Ndikumana S."/>
            <person name="Charron P."/>
            <person name="St-Onge C."/>
            <person name="Giorgi J."/>
            <person name="Grigoriev I.V."/>
            <person name="Roux C."/>
            <person name="Martin F.M."/>
            <person name="Corradi N."/>
        </authorList>
    </citation>
    <scope>NUCLEOTIDE SEQUENCE [LARGE SCALE GENOMIC DNA]</scope>
    <source>
        <strain evidence="3 4">C2</strain>
    </source>
</reference>
<dbReference type="SMART" id="SM01163">
    <property type="entry name" value="DUF1785"/>
    <property type="match status" value="1"/>
</dbReference>
<dbReference type="Proteomes" id="UP000233469">
    <property type="component" value="Unassembled WGS sequence"/>
</dbReference>
<dbReference type="GO" id="GO:0003723">
    <property type="term" value="F:RNA binding"/>
    <property type="evidence" value="ECO:0007669"/>
    <property type="project" value="InterPro"/>
</dbReference>
<dbReference type="Pfam" id="PF02171">
    <property type="entry name" value="Piwi"/>
    <property type="match status" value="1"/>
</dbReference>
<dbReference type="InterPro" id="IPR032474">
    <property type="entry name" value="Argonaute_N"/>
</dbReference>
<evidence type="ECO:0000313" key="4">
    <source>
        <dbReference type="Proteomes" id="UP000233469"/>
    </source>
</evidence>
<proteinExistence type="predicted"/>
<reference evidence="3 4" key="1">
    <citation type="submission" date="2016-04" db="EMBL/GenBank/DDBJ databases">
        <title>Genome analyses suggest a sexual origin of heterokaryosis in a supposedly ancient asexual fungus.</title>
        <authorList>
            <person name="Ropars J."/>
            <person name="Sedzielewska K."/>
            <person name="Noel J."/>
            <person name="Charron P."/>
            <person name="Farinelli L."/>
            <person name="Marton T."/>
            <person name="Kruger M."/>
            <person name="Pelin A."/>
            <person name="Brachmann A."/>
            <person name="Corradi N."/>
        </authorList>
    </citation>
    <scope>NUCLEOTIDE SEQUENCE [LARGE SCALE GENOMIC DNA]</scope>
    <source>
        <strain evidence="3 4">C2</strain>
    </source>
</reference>
<dbReference type="Gene3D" id="2.170.260.10">
    <property type="entry name" value="paz domain"/>
    <property type="match status" value="1"/>
</dbReference>
<dbReference type="VEuPathDB" id="FungiDB:RhiirFUN_019525"/>
<comment type="caution">
    <text evidence="3">The sequence shown here is derived from an EMBL/GenBank/DDBJ whole genome shotgun (WGS) entry which is preliminary data.</text>
</comment>
<dbReference type="CDD" id="cd02846">
    <property type="entry name" value="PAZ_argonaute_like"/>
    <property type="match status" value="1"/>
</dbReference>
<dbReference type="Gene3D" id="3.30.420.10">
    <property type="entry name" value="Ribonuclease H-like superfamily/Ribonuclease H"/>
    <property type="match status" value="1"/>
</dbReference>
<evidence type="ECO:0008006" key="5">
    <source>
        <dbReference type="Google" id="ProtNLM"/>
    </source>
</evidence>
<evidence type="ECO:0000313" key="3">
    <source>
        <dbReference type="EMBL" id="PKK76201.1"/>
    </source>
</evidence>
<dbReference type="InterPro" id="IPR012337">
    <property type="entry name" value="RNaseH-like_sf"/>
</dbReference>
<dbReference type="PROSITE" id="PS50821">
    <property type="entry name" value="PAZ"/>
    <property type="match status" value="1"/>
</dbReference>
<dbReference type="SUPFAM" id="SSF53098">
    <property type="entry name" value="Ribonuclease H-like"/>
    <property type="match status" value="1"/>
</dbReference>
<dbReference type="InterPro" id="IPR003100">
    <property type="entry name" value="PAZ_dom"/>
</dbReference>
<dbReference type="AlphaFoldDB" id="A0A2N1NQU5"/>
<dbReference type="Pfam" id="PF08699">
    <property type="entry name" value="ArgoL1"/>
    <property type="match status" value="1"/>
</dbReference>
<dbReference type="Pfam" id="PF16488">
    <property type="entry name" value="ArgoL2"/>
    <property type="match status" value="1"/>
</dbReference>
<protein>
    <recommendedName>
        <fullName evidence="5">Piwi-domain-containing protein</fullName>
    </recommendedName>
</protein>
<evidence type="ECO:0000259" key="2">
    <source>
        <dbReference type="PROSITE" id="PS50822"/>
    </source>
</evidence>
<dbReference type="SUPFAM" id="SSF101690">
    <property type="entry name" value="PAZ domain"/>
    <property type="match status" value="1"/>
</dbReference>
<dbReference type="Pfam" id="PF02170">
    <property type="entry name" value="PAZ"/>
    <property type="match status" value="1"/>
</dbReference>
<dbReference type="InterPro" id="IPR036397">
    <property type="entry name" value="RNaseH_sf"/>
</dbReference>
<name>A0A2N1NQU5_9GLOM</name>
<dbReference type="VEuPathDB" id="FungiDB:FUN_018121"/>
<feature type="domain" description="Piwi" evidence="2">
    <location>
        <begin position="493"/>
        <end position="627"/>
    </location>
</feature>
<dbReference type="EMBL" id="LLXL01000197">
    <property type="protein sequence ID" value="PKK76201.1"/>
    <property type="molecule type" value="Genomic_DNA"/>
</dbReference>
<organism evidence="3 4">
    <name type="scientific">Rhizophagus irregularis</name>
    <dbReference type="NCBI Taxonomy" id="588596"/>
    <lineage>
        <taxon>Eukaryota</taxon>
        <taxon>Fungi</taxon>
        <taxon>Fungi incertae sedis</taxon>
        <taxon>Mucoromycota</taxon>
        <taxon>Glomeromycotina</taxon>
        <taxon>Glomeromycetes</taxon>
        <taxon>Glomerales</taxon>
        <taxon>Glomeraceae</taxon>
        <taxon>Rhizophagus</taxon>
    </lineage>
</organism>
<dbReference type="InterPro" id="IPR036085">
    <property type="entry name" value="PAZ_dom_sf"/>
</dbReference>
<dbReference type="SMART" id="SM00949">
    <property type="entry name" value="PAZ"/>
    <property type="match status" value="1"/>
</dbReference>
<dbReference type="InterPro" id="IPR003165">
    <property type="entry name" value="Piwi"/>
</dbReference>
<dbReference type="InterPro" id="IPR032472">
    <property type="entry name" value="ArgoL2"/>
</dbReference>